<proteinExistence type="predicted"/>
<reference evidence="3" key="2">
    <citation type="submission" date="2020-11" db="EMBL/GenBank/DDBJ databases">
        <authorList>
            <person name="McCartney M.A."/>
            <person name="Auch B."/>
            <person name="Kono T."/>
            <person name="Mallez S."/>
            <person name="Becker A."/>
            <person name="Gohl D.M."/>
            <person name="Silverstein K.A.T."/>
            <person name="Koren S."/>
            <person name="Bechman K.B."/>
            <person name="Herman A."/>
            <person name="Abrahante J.E."/>
            <person name="Garbe J."/>
        </authorList>
    </citation>
    <scope>NUCLEOTIDE SEQUENCE</scope>
    <source>
        <strain evidence="3">Duluth1</strain>
        <tissue evidence="3">Whole animal</tissue>
    </source>
</reference>
<dbReference type="PANTHER" id="PTHR18945">
    <property type="entry name" value="NEUROTRANSMITTER GATED ION CHANNEL"/>
    <property type="match status" value="1"/>
</dbReference>
<dbReference type="SUPFAM" id="SSF90112">
    <property type="entry name" value="Neurotransmitter-gated ion-channel transmembrane pore"/>
    <property type="match status" value="1"/>
</dbReference>
<dbReference type="Pfam" id="PF02932">
    <property type="entry name" value="Neur_chan_memb"/>
    <property type="match status" value="1"/>
</dbReference>
<keyword evidence="1" id="KW-1133">Transmembrane helix</keyword>
<feature type="transmembrane region" description="Helical" evidence="1">
    <location>
        <begin position="112"/>
        <end position="134"/>
    </location>
</feature>
<dbReference type="AlphaFoldDB" id="A0A9D4ENE6"/>
<dbReference type="GO" id="GO:0016020">
    <property type="term" value="C:membrane"/>
    <property type="evidence" value="ECO:0007669"/>
    <property type="project" value="InterPro"/>
</dbReference>
<evidence type="ECO:0000259" key="2">
    <source>
        <dbReference type="Pfam" id="PF02932"/>
    </source>
</evidence>
<dbReference type="Proteomes" id="UP000828390">
    <property type="component" value="Unassembled WGS sequence"/>
</dbReference>
<dbReference type="InterPro" id="IPR006201">
    <property type="entry name" value="Neur_channel"/>
</dbReference>
<keyword evidence="4" id="KW-1185">Reference proteome</keyword>
<gene>
    <name evidence="3" type="ORF">DPMN_159516</name>
</gene>
<organism evidence="3 4">
    <name type="scientific">Dreissena polymorpha</name>
    <name type="common">Zebra mussel</name>
    <name type="synonym">Mytilus polymorpha</name>
    <dbReference type="NCBI Taxonomy" id="45954"/>
    <lineage>
        <taxon>Eukaryota</taxon>
        <taxon>Metazoa</taxon>
        <taxon>Spiralia</taxon>
        <taxon>Lophotrochozoa</taxon>
        <taxon>Mollusca</taxon>
        <taxon>Bivalvia</taxon>
        <taxon>Autobranchia</taxon>
        <taxon>Heteroconchia</taxon>
        <taxon>Euheterodonta</taxon>
        <taxon>Imparidentia</taxon>
        <taxon>Neoheterodontei</taxon>
        <taxon>Myida</taxon>
        <taxon>Dreissenoidea</taxon>
        <taxon>Dreissenidae</taxon>
        <taxon>Dreissena</taxon>
    </lineage>
</organism>
<evidence type="ECO:0000256" key="1">
    <source>
        <dbReference type="SAM" id="Phobius"/>
    </source>
</evidence>
<feature type="transmembrane region" description="Helical" evidence="1">
    <location>
        <begin position="82"/>
        <end position="100"/>
    </location>
</feature>
<accession>A0A9D4ENE6</accession>
<dbReference type="CDD" id="cd19051">
    <property type="entry name" value="LGIC_TM_cation"/>
    <property type="match status" value="1"/>
</dbReference>
<dbReference type="InterPro" id="IPR038050">
    <property type="entry name" value="Neuro_actylchol_rec"/>
</dbReference>
<name>A0A9D4ENE6_DREPO</name>
<feature type="transmembrane region" description="Helical" evidence="1">
    <location>
        <begin position="52"/>
        <end position="76"/>
    </location>
</feature>
<dbReference type="InterPro" id="IPR006029">
    <property type="entry name" value="Neurotrans-gated_channel_TM"/>
</dbReference>
<feature type="domain" description="Neurotransmitter-gated ion-channel transmembrane" evidence="2">
    <location>
        <begin position="58"/>
        <end position="120"/>
    </location>
</feature>
<evidence type="ECO:0000313" key="3">
    <source>
        <dbReference type="EMBL" id="KAH3781616.1"/>
    </source>
</evidence>
<dbReference type="InterPro" id="IPR036719">
    <property type="entry name" value="Neuro-gated_channel_TM_sf"/>
</dbReference>
<dbReference type="GO" id="GO:0004888">
    <property type="term" value="F:transmembrane signaling receptor activity"/>
    <property type="evidence" value="ECO:0007669"/>
    <property type="project" value="InterPro"/>
</dbReference>
<comment type="caution">
    <text evidence="3">The sequence shown here is derived from an EMBL/GenBank/DDBJ whole genome shotgun (WGS) entry which is preliminary data.</text>
</comment>
<dbReference type="Gene3D" id="1.20.58.390">
    <property type="entry name" value="Neurotransmitter-gated ion-channel transmembrane domain"/>
    <property type="match status" value="1"/>
</dbReference>
<feature type="transmembrane region" description="Helical" evidence="1">
    <location>
        <begin position="202"/>
        <end position="226"/>
    </location>
</feature>
<keyword evidence="1" id="KW-0812">Transmembrane</keyword>
<dbReference type="EMBL" id="JAIWYP010000008">
    <property type="protein sequence ID" value="KAH3781616.1"/>
    <property type="molecule type" value="Genomic_DNA"/>
</dbReference>
<sequence>MESGYRDSQGFDLDYYETNSEWDIVNTSWHVYRDQQDAAINFKMTLKRKPMYFMMSVLLPICILSILNICVFMIPVNSGEKASYAVTVFLSFAVFLTIVSDNHPQNFESTPLITSFLVMQTTVSALTTMLALVFSRLESFGDANVPSPLVKLMKLMSCLPCLSRARKTKGNVIEPIEGSGKETDTPKKDPSVKVDWTDAVNFLDFVCFVLFSILFVMSIMICFALATSKGKVYNDEFYYKINGMYEQYDNSGHDDGANIDHSGDGDWGNYYYW</sequence>
<evidence type="ECO:0000313" key="4">
    <source>
        <dbReference type="Proteomes" id="UP000828390"/>
    </source>
</evidence>
<reference evidence="3" key="1">
    <citation type="journal article" date="2019" name="bioRxiv">
        <title>The Genome of the Zebra Mussel, Dreissena polymorpha: A Resource for Invasive Species Research.</title>
        <authorList>
            <person name="McCartney M.A."/>
            <person name="Auch B."/>
            <person name="Kono T."/>
            <person name="Mallez S."/>
            <person name="Zhang Y."/>
            <person name="Obille A."/>
            <person name="Becker A."/>
            <person name="Abrahante J.E."/>
            <person name="Garbe J."/>
            <person name="Badalamenti J.P."/>
            <person name="Herman A."/>
            <person name="Mangelson H."/>
            <person name="Liachko I."/>
            <person name="Sullivan S."/>
            <person name="Sone E.D."/>
            <person name="Koren S."/>
            <person name="Silverstein K.A.T."/>
            <person name="Beckman K.B."/>
            <person name="Gohl D.M."/>
        </authorList>
    </citation>
    <scope>NUCLEOTIDE SEQUENCE</scope>
    <source>
        <strain evidence="3">Duluth1</strain>
        <tissue evidence="3">Whole animal</tissue>
    </source>
</reference>
<keyword evidence="1" id="KW-0472">Membrane</keyword>
<dbReference type="GO" id="GO:0005216">
    <property type="term" value="F:monoatomic ion channel activity"/>
    <property type="evidence" value="ECO:0007669"/>
    <property type="project" value="InterPro"/>
</dbReference>
<protein>
    <recommendedName>
        <fullName evidence="2">Neurotransmitter-gated ion-channel transmembrane domain-containing protein</fullName>
    </recommendedName>
</protein>